<dbReference type="AlphaFoldDB" id="A0A921GNG0"/>
<name>A0A921GNG0_9MICO</name>
<dbReference type="Proteomes" id="UP000775129">
    <property type="component" value="Unassembled WGS sequence"/>
</dbReference>
<reference evidence="1" key="1">
    <citation type="journal article" date="2021" name="PeerJ">
        <title>Extensive microbial diversity within the chicken gut microbiome revealed by metagenomics and culture.</title>
        <authorList>
            <person name="Gilroy R."/>
            <person name="Ravi A."/>
            <person name="Getino M."/>
            <person name="Pursley I."/>
            <person name="Horton D.L."/>
            <person name="Alikhan N.F."/>
            <person name="Baker D."/>
            <person name="Gharbi K."/>
            <person name="Hall N."/>
            <person name="Watson M."/>
            <person name="Adriaenssens E.M."/>
            <person name="Foster-Nyarko E."/>
            <person name="Jarju S."/>
            <person name="Secka A."/>
            <person name="Antonio M."/>
            <person name="Oren A."/>
            <person name="Chaudhuri R.R."/>
            <person name="La Ragione R."/>
            <person name="Hildebrand F."/>
            <person name="Pallen M.J."/>
        </authorList>
    </citation>
    <scope>NUCLEOTIDE SEQUENCE</scope>
    <source>
        <strain evidence="1">1647</strain>
    </source>
</reference>
<organism evidence="1 2">
    <name type="scientific">Brachybacterium paraconglomeratum</name>
    <dbReference type="NCBI Taxonomy" id="173362"/>
    <lineage>
        <taxon>Bacteria</taxon>
        <taxon>Bacillati</taxon>
        <taxon>Actinomycetota</taxon>
        <taxon>Actinomycetes</taxon>
        <taxon>Micrococcales</taxon>
        <taxon>Dermabacteraceae</taxon>
        <taxon>Brachybacterium</taxon>
    </lineage>
</organism>
<protein>
    <submittedName>
        <fullName evidence="1">Uncharacterized protein</fullName>
    </submittedName>
</protein>
<evidence type="ECO:0000313" key="1">
    <source>
        <dbReference type="EMBL" id="HJF49266.1"/>
    </source>
</evidence>
<proteinExistence type="predicted"/>
<gene>
    <name evidence="1" type="ORF">K8W24_05620</name>
</gene>
<sequence length="80" mass="9061">PALTATTMGLRLLHRGDETGTTYRIWVGGERDWTHLIPKVTREATADRPEETYAVAPRKSQSTADFVWEVHRALRSLTIV</sequence>
<feature type="non-terminal residue" evidence="1">
    <location>
        <position position="1"/>
    </location>
</feature>
<comment type="caution">
    <text evidence="1">The sequence shown here is derived from an EMBL/GenBank/DDBJ whole genome shotgun (WGS) entry which is preliminary data.</text>
</comment>
<dbReference type="EMBL" id="DYWO01000164">
    <property type="protein sequence ID" value="HJF49266.1"/>
    <property type="molecule type" value="Genomic_DNA"/>
</dbReference>
<accession>A0A921GNG0</accession>
<reference evidence="1" key="2">
    <citation type="submission" date="2021-09" db="EMBL/GenBank/DDBJ databases">
        <authorList>
            <person name="Gilroy R."/>
        </authorList>
    </citation>
    <scope>NUCLEOTIDE SEQUENCE</scope>
    <source>
        <strain evidence="1">1647</strain>
    </source>
</reference>
<evidence type="ECO:0000313" key="2">
    <source>
        <dbReference type="Proteomes" id="UP000775129"/>
    </source>
</evidence>